<protein>
    <recommendedName>
        <fullName evidence="3">Sulfotransferase family protein</fullName>
    </recommendedName>
</protein>
<organism evidence="1 2">
    <name type="scientific">Oceanobacillus limi</name>
    <dbReference type="NCBI Taxonomy" id="930131"/>
    <lineage>
        <taxon>Bacteria</taxon>
        <taxon>Bacillati</taxon>
        <taxon>Bacillota</taxon>
        <taxon>Bacilli</taxon>
        <taxon>Bacillales</taxon>
        <taxon>Bacillaceae</taxon>
        <taxon>Oceanobacillus</taxon>
    </lineage>
</organism>
<evidence type="ECO:0000313" key="1">
    <source>
        <dbReference type="EMBL" id="SET07440.1"/>
    </source>
</evidence>
<name>A0A1I0BKD5_9BACI</name>
<keyword evidence="2" id="KW-1185">Reference proteome</keyword>
<dbReference type="OrthoDB" id="3760425at2"/>
<dbReference type="InterPro" id="IPR027417">
    <property type="entry name" value="P-loop_NTPase"/>
</dbReference>
<dbReference type="SUPFAM" id="SSF52540">
    <property type="entry name" value="P-loop containing nucleoside triphosphate hydrolases"/>
    <property type="match status" value="1"/>
</dbReference>
<dbReference type="AlphaFoldDB" id="A0A1I0BKD5"/>
<gene>
    <name evidence="1" type="ORF">SAMN05216389_10565</name>
</gene>
<dbReference type="Proteomes" id="UP000198618">
    <property type="component" value="Unassembled WGS sequence"/>
</dbReference>
<sequence>MELGFIHIGMMKTATTYMQNVWKRDEKYCLSWRGSFELLESLRNSVVKGDYNANLKLNIKSDLSYKEGQKFILSNEGFSTAYLNQIKNQHKIPQFIDSASRNLSRLAKKKQNLLIVIRDPMSWLKSIHIQSIKEGGSGSATSFIEDQYNFLKHSLDLDYIVKSYERYFNILILPYELFKSDENMFWKIISEAFELPIVEERIENKINPSLDPKRTYLLSKLNEQSHMLTGTLIDSKDYNHIQEKEHIVTNYLGSGKWIHRRFVEFANDEKINELYNMMNIEYYPENYFDIKIPSYLDEVIKSQYIGFLRKNNILTEFADQYEQNLKDYIIR</sequence>
<dbReference type="Gene3D" id="3.40.50.300">
    <property type="entry name" value="P-loop containing nucleotide triphosphate hydrolases"/>
    <property type="match status" value="1"/>
</dbReference>
<evidence type="ECO:0000313" key="2">
    <source>
        <dbReference type="Proteomes" id="UP000198618"/>
    </source>
</evidence>
<evidence type="ECO:0008006" key="3">
    <source>
        <dbReference type="Google" id="ProtNLM"/>
    </source>
</evidence>
<accession>A0A1I0BKD5</accession>
<dbReference type="RefSeq" id="WP_090868301.1">
    <property type="nucleotide sequence ID" value="NZ_FOHE01000005.1"/>
</dbReference>
<dbReference type="EMBL" id="FOHE01000005">
    <property type="protein sequence ID" value="SET07440.1"/>
    <property type="molecule type" value="Genomic_DNA"/>
</dbReference>
<reference evidence="1 2" key="1">
    <citation type="submission" date="2016-10" db="EMBL/GenBank/DDBJ databases">
        <authorList>
            <person name="de Groot N.N."/>
        </authorList>
    </citation>
    <scope>NUCLEOTIDE SEQUENCE [LARGE SCALE GENOMIC DNA]</scope>
    <source>
        <strain evidence="1 2">IBRC-M 10780</strain>
    </source>
</reference>
<proteinExistence type="predicted"/>